<keyword evidence="4" id="KW-0736">Signalosome</keyword>
<dbReference type="Pfam" id="PF07734">
    <property type="entry name" value="FBA_1"/>
    <property type="match status" value="1"/>
</dbReference>
<evidence type="ECO:0000256" key="4">
    <source>
        <dbReference type="ARBA" id="ARBA00022790"/>
    </source>
</evidence>
<dbReference type="PROSITE" id="PS50181">
    <property type="entry name" value="FBOX"/>
    <property type="match status" value="1"/>
</dbReference>
<dbReference type="CDD" id="cd22157">
    <property type="entry name" value="F-box_AtFBW1-like"/>
    <property type="match status" value="1"/>
</dbReference>
<evidence type="ECO:0000313" key="8">
    <source>
        <dbReference type="Proteomes" id="UP000824890"/>
    </source>
</evidence>
<dbReference type="Gene3D" id="1.25.40.570">
    <property type="match status" value="2"/>
</dbReference>
<reference evidence="7 8" key="1">
    <citation type="submission" date="2021-05" db="EMBL/GenBank/DDBJ databases">
        <title>Genome Assembly of Synthetic Allotetraploid Brassica napus Reveals Homoeologous Exchanges between Subgenomes.</title>
        <authorList>
            <person name="Davis J.T."/>
        </authorList>
    </citation>
    <scope>NUCLEOTIDE SEQUENCE [LARGE SCALE GENOMIC DNA]</scope>
    <source>
        <strain evidence="8">cv. Da-Ae</strain>
        <tissue evidence="7">Seedling</tissue>
    </source>
</reference>
<dbReference type="SMART" id="SM00256">
    <property type="entry name" value="FBOX"/>
    <property type="match status" value="1"/>
</dbReference>
<dbReference type="Pfam" id="PF01399">
    <property type="entry name" value="PCI"/>
    <property type="match status" value="2"/>
</dbReference>
<dbReference type="InterPro" id="IPR019585">
    <property type="entry name" value="Rpn7/CSN1"/>
</dbReference>
<keyword evidence="5" id="KW-0539">Nucleus</keyword>
<evidence type="ECO:0000256" key="5">
    <source>
        <dbReference type="ARBA" id="ARBA00023242"/>
    </source>
</evidence>
<keyword evidence="3" id="KW-0963">Cytoplasm</keyword>
<dbReference type="Pfam" id="PF00646">
    <property type="entry name" value="F-box"/>
    <property type="match status" value="1"/>
</dbReference>
<dbReference type="InterPro" id="IPR001810">
    <property type="entry name" value="F-box_dom"/>
</dbReference>
<dbReference type="InterPro" id="IPR017451">
    <property type="entry name" value="F-box-assoc_interact_dom"/>
</dbReference>
<dbReference type="SUPFAM" id="SSF81383">
    <property type="entry name" value="F-box domain"/>
    <property type="match status" value="1"/>
</dbReference>
<comment type="caution">
    <text evidence="7">The sequence shown here is derived from an EMBL/GenBank/DDBJ whole genome shotgun (WGS) entry which is preliminary data.</text>
</comment>
<dbReference type="InterPro" id="IPR000717">
    <property type="entry name" value="PCI_dom"/>
</dbReference>
<dbReference type="InterPro" id="IPR011043">
    <property type="entry name" value="Gal_Oxase/kelch_b-propeller"/>
</dbReference>
<accession>A0ABQ8AG68</accession>
<dbReference type="InterPro" id="IPR045135">
    <property type="entry name" value="Rpn7_N"/>
</dbReference>
<dbReference type="PANTHER" id="PTHR14145">
    <property type="entry name" value="26S PROTESOME SUBUNIT 6"/>
    <property type="match status" value="1"/>
</dbReference>
<dbReference type="NCBIfam" id="TIGR01640">
    <property type="entry name" value="F_box_assoc_1"/>
    <property type="match status" value="1"/>
</dbReference>
<evidence type="ECO:0000259" key="6">
    <source>
        <dbReference type="PROSITE" id="PS50181"/>
    </source>
</evidence>
<organism evidence="7 8">
    <name type="scientific">Brassica napus</name>
    <name type="common">Rape</name>
    <dbReference type="NCBI Taxonomy" id="3708"/>
    <lineage>
        <taxon>Eukaryota</taxon>
        <taxon>Viridiplantae</taxon>
        <taxon>Streptophyta</taxon>
        <taxon>Embryophyta</taxon>
        <taxon>Tracheophyta</taxon>
        <taxon>Spermatophyta</taxon>
        <taxon>Magnoliopsida</taxon>
        <taxon>eudicotyledons</taxon>
        <taxon>Gunneridae</taxon>
        <taxon>Pentapetalae</taxon>
        <taxon>rosids</taxon>
        <taxon>malvids</taxon>
        <taxon>Brassicales</taxon>
        <taxon>Brassicaceae</taxon>
        <taxon>Brassiceae</taxon>
        <taxon>Brassica</taxon>
    </lineage>
</organism>
<dbReference type="InterPro" id="IPR036047">
    <property type="entry name" value="F-box-like_dom_sf"/>
</dbReference>
<dbReference type="Pfam" id="PF10602">
    <property type="entry name" value="RPN7"/>
    <property type="match status" value="1"/>
</dbReference>
<evidence type="ECO:0000256" key="3">
    <source>
        <dbReference type="ARBA" id="ARBA00022490"/>
    </source>
</evidence>
<comment type="subcellular location">
    <subcellularLocation>
        <location evidence="2">Cytoplasm</location>
    </subcellularLocation>
    <subcellularLocation>
        <location evidence="1">Nucleus</location>
    </subcellularLocation>
</comment>
<keyword evidence="8" id="KW-1185">Reference proteome</keyword>
<evidence type="ECO:0000313" key="7">
    <source>
        <dbReference type="EMBL" id="KAH0891542.1"/>
    </source>
</evidence>
<dbReference type="SUPFAM" id="SSF50965">
    <property type="entry name" value="Galactose oxidase, central domain"/>
    <property type="match status" value="1"/>
</dbReference>
<name>A0ABQ8AG68_BRANA</name>
<dbReference type="Proteomes" id="UP000824890">
    <property type="component" value="Unassembled WGS sequence"/>
</dbReference>
<protein>
    <recommendedName>
        <fullName evidence="6">F-box domain-containing protein</fullName>
    </recommendedName>
</protein>
<evidence type="ECO:0000256" key="1">
    <source>
        <dbReference type="ARBA" id="ARBA00004123"/>
    </source>
</evidence>
<dbReference type="EMBL" id="JAGKQM010000013">
    <property type="protein sequence ID" value="KAH0891542.1"/>
    <property type="molecule type" value="Genomic_DNA"/>
</dbReference>
<feature type="domain" description="F-box" evidence="6">
    <location>
        <begin position="1"/>
        <end position="47"/>
    </location>
</feature>
<proteinExistence type="predicted"/>
<dbReference type="Gene3D" id="1.20.1280.50">
    <property type="match status" value="1"/>
</dbReference>
<dbReference type="PANTHER" id="PTHR14145:SF2">
    <property type="entry name" value="COP9 SIGNALOSOME COMPLEX SUBUNIT 1"/>
    <property type="match status" value="1"/>
</dbReference>
<gene>
    <name evidence="7" type="ORF">HID58_053971</name>
</gene>
<sequence>MISDLPQDLIEEILSRVPVKSLRKLRSTCKRWYHQALFKDPRFIKKHFDKTARQYHALMVIGSWVRSVSSVLDRSVLTTETDLVLGGRISLNVPNSDGALVDVSNAFHCDGILLCTNHEANMLVAWNPFSGQTRWLQPHTRNYFGIYALGYDKNELFCNYKILRFPCRNGKLSVWEKPAVTPESDDLKPEIYEFRTNSWRSLDAIITPQAFINTCGVSLKGSTYWVSRGKGYSLLRFDFSTERFQPLCAPIGHDDHSGTMTLSVVGGERISLFYQSQETREVEIWMSDEIETTFVSWSKFLTIDVVDPFFSNSMSFFIIDEEKKVFLCCDKRGESFLLLAFGSDSSAVREEMDENSNDFSFNMYNPRLKIDKLLFLADRGVNRTESLSVACRLTKLGDSTNLLRRVRSKYNMESDADDSLWLMNVFRRADERFSRAKSTYESSCFSQRIDSNMKLILVSLKRGKLDDVPKWVNENRTQYGPLESIVAAKVACAHALSHMGLGEYKTAALEFLDVDCVALGDTFDQVILPHDVATYGGLCALATYDRSEIQQRVFENDHAWLGLAPEVRKIIKEAAMLCVEYLQTIKKTLLLDMYVYQHVEWLLCQIREKALLEYAQPFASLRMCTMASQFRSSVPDLEEELMALIKKNKLEFAKVVSIDPHNARWYYKSFRKMVKIYCGEYEKMMDATRKMLKYIKGSYQGDSVYRFLQSLCTYSSLDLNMLQELCKITMEALEENKKQYLTVWFRTSLELRNILFDNRQYTPIKLHKYYQNVDETNDVAKTRDLRKLYTETDDKRNKKSNLEHDTFINRCKEDMLEKMRTQAILNLLEPYTTKIEISVISTKLGVKEDEGMELLRLLILNNGVHWLVDEVEGLLGER</sequence>
<dbReference type="InterPro" id="IPR006527">
    <property type="entry name" value="F-box-assoc_dom_typ1"/>
</dbReference>
<evidence type="ECO:0000256" key="2">
    <source>
        <dbReference type="ARBA" id="ARBA00004496"/>
    </source>
</evidence>